<protein>
    <submittedName>
        <fullName evidence="1">Proteasome regulatory particle base subunit</fullName>
    </submittedName>
</protein>
<evidence type="ECO:0000313" key="1">
    <source>
        <dbReference type="EMBL" id="KAJ2796364.1"/>
    </source>
</evidence>
<feature type="non-terminal residue" evidence="1">
    <location>
        <position position="472"/>
    </location>
</feature>
<evidence type="ECO:0000313" key="2">
    <source>
        <dbReference type="Proteomes" id="UP001140087"/>
    </source>
</evidence>
<name>A0ACC1KXD0_9FUNG</name>
<keyword evidence="2" id="KW-1185">Reference proteome</keyword>
<sequence length="472" mass="51512">MAAQVEALTSATGLISLLDEEERELQYYGLVQLNAVADRFWVEISDAISRIEILYEDETFPHRQLAALVASKIYFHLGEFDDALAFAMGSGELFRLTETSAYVQMVVNHAVDKYIELRSGDEGAAIDPRLVAVVERMFERCFAAGEYVQVVGVAIETRRLDVLERALVSGDTQSLLAYVQRECIDLIRSIRVQAEVQELLFRVHMQYEAPDYEAVCLCLSKLNNPQRTAEILGALAADAGEGKALAAYQIAFELEANATQEFTKAVAAELAASDGAGKSAAGRLPAILRGDETRKLHLDFLFRNNKTDVAILNRTCKLLDSRLSLLHNGMTFANAFMHAGTTVDNFLRDNLEWLARATSWAKFTATAALGVIHYGQLKHGFSLLQPYLPEDGTSSSPFSEGGAFFALGLIHAGHGSERVTSYLQDALITYQGQHAEILQHGACLGLGAAGMGSSSEDIAQALTNVLYTDSAV</sequence>
<dbReference type="EMBL" id="JANBUN010001898">
    <property type="protein sequence ID" value="KAJ2796364.1"/>
    <property type="molecule type" value="Genomic_DNA"/>
</dbReference>
<dbReference type="Proteomes" id="UP001140087">
    <property type="component" value="Unassembled WGS sequence"/>
</dbReference>
<comment type="caution">
    <text evidence="1">The sequence shown here is derived from an EMBL/GenBank/DDBJ whole genome shotgun (WGS) entry which is preliminary data.</text>
</comment>
<organism evidence="1 2">
    <name type="scientific">Coemansia helicoidea</name>
    <dbReference type="NCBI Taxonomy" id="1286919"/>
    <lineage>
        <taxon>Eukaryota</taxon>
        <taxon>Fungi</taxon>
        <taxon>Fungi incertae sedis</taxon>
        <taxon>Zoopagomycota</taxon>
        <taxon>Kickxellomycotina</taxon>
        <taxon>Kickxellomycetes</taxon>
        <taxon>Kickxellales</taxon>
        <taxon>Kickxellaceae</taxon>
        <taxon>Coemansia</taxon>
    </lineage>
</organism>
<proteinExistence type="predicted"/>
<reference evidence="1" key="1">
    <citation type="submission" date="2022-07" db="EMBL/GenBank/DDBJ databases">
        <title>Phylogenomic reconstructions and comparative analyses of Kickxellomycotina fungi.</title>
        <authorList>
            <person name="Reynolds N.K."/>
            <person name="Stajich J.E."/>
            <person name="Barry K."/>
            <person name="Grigoriev I.V."/>
            <person name="Crous P."/>
            <person name="Smith M.E."/>
        </authorList>
    </citation>
    <scope>NUCLEOTIDE SEQUENCE</scope>
    <source>
        <strain evidence="1">BCRC 34780</strain>
    </source>
</reference>
<gene>
    <name evidence="1" type="primary">RPN2_3</name>
    <name evidence="1" type="ORF">H4R21_004747</name>
</gene>
<keyword evidence="1" id="KW-0647">Proteasome</keyword>
<accession>A0ACC1KXD0</accession>